<evidence type="ECO:0000313" key="2">
    <source>
        <dbReference type="Proteomes" id="UP001055879"/>
    </source>
</evidence>
<dbReference type="Proteomes" id="UP001055879">
    <property type="component" value="Linkage Group LG14"/>
</dbReference>
<evidence type="ECO:0000313" key="1">
    <source>
        <dbReference type="EMBL" id="KAI3677888.1"/>
    </source>
</evidence>
<accession>A0ACB8Y2Q6</accession>
<comment type="caution">
    <text evidence="1">The sequence shown here is derived from an EMBL/GenBank/DDBJ whole genome shotgun (WGS) entry which is preliminary data.</text>
</comment>
<sequence length="104" mass="11501">MSLAEKTVMKSCVRLAEKKMSLSDEELAEKKMSLTEVTATHAEERPKSPLDLIVAIALEANSAELKKINDSSASHATKEEFDKLTTKVKANREALRCLAEIVKK</sequence>
<gene>
    <name evidence="1" type="ORF">L6452_37160</name>
</gene>
<dbReference type="EMBL" id="CM042060">
    <property type="protein sequence ID" value="KAI3677888.1"/>
    <property type="molecule type" value="Genomic_DNA"/>
</dbReference>
<name>A0ACB8Y2Q6_ARCLA</name>
<keyword evidence="2" id="KW-1185">Reference proteome</keyword>
<proteinExistence type="predicted"/>
<reference evidence="2" key="1">
    <citation type="journal article" date="2022" name="Mol. Ecol. Resour.">
        <title>The genomes of chicory, endive, great burdock and yacon provide insights into Asteraceae palaeo-polyploidization history and plant inulin production.</title>
        <authorList>
            <person name="Fan W."/>
            <person name="Wang S."/>
            <person name="Wang H."/>
            <person name="Wang A."/>
            <person name="Jiang F."/>
            <person name="Liu H."/>
            <person name="Zhao H."/>
            <person name="Xu D."/>
            <person name="Zhang Y."/>
        </authorList>
    </citation>
    <scope>NUCLEOTIDE SEQUENCE [LARGE SCALE GENOMIC DNA]</scope>
    <source>
        <strain evidence="2">cv. Niubang</strain>
    </source>
</reference>
<protein>
    <submittedName>
        <fullName evidence="1">Uncharacterized protein</fullName>
    </submittedName>
</protein>
<organism evidence="1 2">
    <name type="scientific">Arctium lappa</name>
    <name type="common">Greater burdock</name>
    <name type="synonym">Lappa major</name>
    <dbReference type="NCBI Taxonomy" id="4217"/>
    <lineage>
        <taxon>Eukaryota</taxon>
        <taxon>Viridiplantae</taxon>
        <taxon>Streptophyta</taxon>
        <taxon>Embryophyta</taxon>
        <taxon>Tracheophyta</taxon>
        <taxon>Spermatophyta</taxon>
        <taxon>Magnoliopsida</taxon>
        <taxon>eudicotyledons</taxon>
        <taxon>Gunneridae</taxon>
        <taxon>Pentapetalae</taxon>
        <taxon>asterids</taxon>
        <taxon>campanulids</taxon>
        <taxon>Asterales</taxon>
        <taxon>Asteraceae</taxon>
        <taxon>Carduoideae</taxon>
        <taxon>Cardueae</taxon>
        <taxon>Arctiinae</taxon>
        <taxon>Arctium</taxon>
    </lineage>
</organism>
<reference evidence="1 2" key="2">
    <citation type="journal article" date="2022" name="Mol. Ecol. Resour.">
        <title>The genomes of chicory, endive, great burdock and yacon provide insights into Asteraceae paleo-polyploidization history and plant inulin production.</title>
        <authorList>
            <person name="Fan W."/>
            <person name="Wang S."/>
            <person name="Wang H."/>
            <person name="Wang A."/>
            <person name="Jiang F."/>
            <person name="Liu H."/>
            <person name="Zhao H."/>
            <person name="Xu D."/>
            <person name="Zhang Y."/>
        </authorList>
    </citation>
    <scope>NUCLEOTIDE SEQUENCE [LARGE SCALE GENOMIC DNA]</scope>
    <source>
        <strain evidence="2">cv. Niubang</strain>
    </source>
</reference>